<accession>A0A173LVI6</accession>
<dbReference type="Pfam" id="PF12028">
    <property type="entry name" value="DUF3515"/>
    <property type="match status" value="1"/>
</dbReference>
<dbReference type="KEGG" id="amin:AUMI_13210"/>
<dbReference type="OrthoDB" id="4331648at2"/>
<reference evidence="1 2" key="1">
    <citation type="journal article" date="2016" name="Genome Announc.">
        <title>Complete Genome Sequence of Aurantimicrobium minutum Type Strain KNCT, a Planktonic Ultramicrobacterium Isolated from River Water.</title>
        <authorList>
            <person name="Nakai R."/>
            <person name="Fujisawa T."/>
            <person name="Nakamura Y."/>
            <person name="Nishide H."/>
            <person name="Uchiyama I."/>
            <person name="Baba T."/>
            <person name="Toyoda A."/>
            <person name="Fujiyama A."/>
            <person name="Naganuma T."/>
            <person name="Niki H."/>
        </authorList>
    </citation>
    <scope>NUCLEOTIDE SEQUENCE [LARGE SCALE GENOMIC DNA]</scope>
    <source>
        <strain evidence="1 2">KNC</strain>
    </source>
</reference>
<gene>
    <name evidence="1" type="ORF">AUMI_13210</name>
</gene>
<sequence>MKPAEDSNNPECANVTVRLPDTVSDLAKRETNAQATGAWGTPAAVLLTCGVEVPGPTTLPCVSINDVDWIEDDSQAPLYRYTTYGRTPAVEVVIDSEAVSGTTTLVDLGPAVSVLPKTSQCIDITDVFKN</sequence>
<evidence type="ECO:0000313" key="1">
    <source>
        <dbReference type="EMBL" id="BAU98863.1"/>
    </source>
</evidence>
<dbReference type="EMBL" id="AP017457">
    <property type="protein sequence ID" value="BAU98863.1"/>
    <property type="molecule type" value="Genomic_DNA"/>
</dbReference>
<dbReference type="AlphaFoldDB" id="A0A173LVI6"/>
<dbReference type="Proteomes" id="UP000243847">
    <property type="component" value="Chromosome sequence1"/>
</dbReference>
<protein>
    <recommendedName>
        <fullName evidence="3">DUF3515 family protein</fullName>
    </recommendedName>
</protein>
<name>A0A173LVI6_9MICO</name>
<organism evidence="1 2">
    <name type="scientific">Aurantimicrobium minutum</name>
    <dbReference type="NCBI Taxonomy" id="708131"/>
    <lineage>
        <taxon>Bacteria</taxon>
        <taxon>Bacillati</taxon>
        <taxon>Actinomycetota</taxon>
        <taxon>Actinomycetes</taxon>
        <taxon>Micrococcales</taxon>
        <taxon>Microbacteriaceae</taxon>
        <taxon>Aurantimicrobium</taxon>
    </lineage>
</organism>
<proteinExistence type="predicted"/>
<evidence type="ECO:0000313" key="2">
    <source>
        <dbReference type="Proteomes" id="UP000243847"/>
    </source>
</evidence>
<dbReference type="InterPro" id="IPR021903">
    <property type="entry name" value="DUF3515"/>
</dbReference>
<evidence type="ECO:0008006" key="3">
    <source>
        <dbReference type="Google" id="ProtNLM"/>
    </source>
</evidence>